<dbReference type="RefSeq" id="WP_231488811.1">
    <property type="nucleotide sequence ID" value="NZ_BAAAZO010000012.1"/>
</dbReference>
<reference evidence="6" key="1">
    <citation type="journal article" date="2019" name="Int. J. Syst. Evol. Microbiol.">
        <title>The Global Catalogue of Microorganisms (GCM) 10K type strain sequencing project: providing services to taxonomists for standard genome sequencing and annotation.</title>
        <authorList>
            <consortium name="The Broad Institute Genomics Platform"/>
            <consortium name="The Broad Institute Genome Sequencing Center for Infectious Disease"/>
            <person name="Wu L."/>
            <person name="Ma J."/>
        </authorList>
    </citation>
    <scope>NUCLEOTIDE SEQUENCE [LARGE SCALE GENOMIC DNA]</scope>
    <source>
        <strain evidence="6">JCM 16902</strain>
    </source>
</reference>
<evidence type="ECO:0000256" key="2">
    <source>
        <dbReference type="ARBA" id="ARBA00023125"/>
    </source>
</evidence>
<accession>A0ABP7AMG1</accession>
<keyword evidence="1" id="KW-0805">Transcription regulation</keyword>
<name>A0ABP7AMG1_9ACTN</name>
<dbReference type="Gene3D" id="1.10.10.10">
    <property type="entry name" value="Winged helix-like DNA-binding domain superfamily/Winged helix DNA-binding domain"/>
    <property type="match status" value="1"/>
</dbReference>
<protein>
    <recommendedName>
        <fullName evidence="4">HTH gntR-type domain-containing protein</fullName>
    </recommendedName>
</protein>
<keyword evidence="6" id="KW-1185">Reference proteome</keyword>
<comment type="caution">
    <text evidence="5">The sequence shown here is derived from an EMBL/GenBank/DDBJ whole genome shotgun (WGS) entry which is preliminary data.</text>
</comment>
<dbReference type="InterPro" id="IPR036388">
    <property type="entry name" value="WH-like_DNA-bd_sf"/>
</dbReference>
<evidence type="ECO:0000256" key="3">
    <source>
        <dbReference type="ARBA" id="ARBA00023163"/>
    </source>
</evidence>
<sequence>MSPYRFIADEIAARILSGQYAPGALLPGPGDLEHQGYPPGAARDALRWLVRHGWAEIRPGTGYHVTEHSDEEWVSMQNLIEAYLRQRPE</sequence>
<dbReference type="SUPFAM" id="SSF46785">
    <property type="entry name" value="Winged helix' DNA-binding domain"/>
    <property type="match status" value="1"/>
</dbReference>
<dbReference type="InterPro" id="IPR036390">
    <property type="entry name" value="WH_DNA-bd_sf"/>
</dbReference>
<evidence type="ECO:0000313" key="5">
    <source>
        <dbReference type="EMBL" id="GAA3636061.1"/>
    </source>
</evidence>
<dbReference type="InterPro" id="IPR000524">
    <property type="entry name" value="Tscrpt_reg_HTH_GntR"/>
</dbReference>
<evidence type="ECO:0000256" key="1">
    <source>
        <dbReference type="ARBA" id="ARBA00023015"/>
    </source>
</evidence>
<keyword evidence="2" id="KW-0238">DNA-binding</keyword>
<evidence type="ECO:0000259" key="4">
    <source>
        <dbReference type="PROSITE" id="PS50949"/>
    </source>
</evidence>
<dbReference type="SMART" id="SM00345">
    <property type="entry name" value="HTH_GNTR"/>
    <property type="match status" value="1"/>
</dbReference>
<feature type="domain" description="HTH gntR-type" evidence="4">
    <location>
        <begin position="1"/>
        <end position="68"/>
    </location>
</feature>
<organism evidence="5 6">
    <name type="scientific">Kineosporia mesophila</name>
    <dbReference type="NCBI Taxonomy" id="566012"/>
    <lineage>
        <taxon>Bacteria</taxon>
        <taxon>Bacillati</taxon>
        <taxon>Actinomycetota</taxon>
        <taxon>Actinomycetes</taxon>
        <taxon>Kineosporiales</taxon>
        <taxon>Kineosporiaceae</taxon>
        <taxon>Kineosporia</taxon>
    </lineage>
</organism>
<keyword evidence="3" id="KW-0804">Transcription</keyword>
<dbReference type="EMBL" id="BAAAZO010000012">
    <property type="protein sequence ID" value="GAA3636061.1"/>
    <property type="molecule type" value="Genomic_DNA"/>
</dbReference>
<dbReference type="Proteomes" id="UP001501074">
    <property type="component" value="Unassembled WGS sequence"/>
</dbReference>
<evidence type="ECO:0000313" key="6">
    <source>
        <dbReference type="Proteomes" id="UP001501074"/>
    </source>
</evidence>
<dbReference type="Pfam" id="PF00392">
    <property type="entry name" value="GntR"/>
    <property type="match status" value="1"/>
</dbReference>
<proteinExistence type="predicted"/>
<dbReference type="PROSITE" id="PS50949">
    <property type="entry name" value="HTH_GNTR"/>
    <property type="match status" value="1"/>
</dbReference>
<gene>
    <name evidence="5" type="ORF">GCM10022223_63120</name>
</gene>